<reference evidence="7" key="1">
    <citation type="journal article" date="2005" name="Int. J. Syst. Evol. Microbiol.">
        <title>Methanofollis formosanus sp. nov., isolated from a fish pond.</title>
        <authorList>
            <person name="Wu S.Y."/>
            <person name="Chen S.C."/>
            <person name="Lai M.C."/>
        </authorList>
    </citation>
    <scope>NUCLEOTIDE SEQUENCE</scope>
    <source>
        <strain evidence="7">ML15</strain>
    </source>
</reference>
<proteinExistence type="predicted"/>
<dbReference type="GO" id="GO:0046872">
    <property type="term" value="F:metal ion binding"/>
    <property type="evidence" value="ECO:0007669"/>
    <property type="project" value="UniProtKB-KW"/>
</dbReference>
<evidence type="ECO:0000256" key="2">
    <source>
        <dbReference type="ARBA" id="ARBA00022723"/>
    </source>
</evidence>
<dbReference type="KEGG" id="mfk:E2N92_08795"/>
<dbReference type="OrthoDB" id="23478at2157"/>
<evidence type="ECO:0000256" key="3">
    <source>
        <dbReference type="ARBA" id="ARBA00023004"/>
    </source>
</evidence>
<dbReference type="GO" id="GO:0008137">
    <property type="term" value="F:NADH dehydrogenase (ubiquinone) activity"/>
    <property type="evidence" value="ECO:0007669"/>
    <property type="project" value="InterPro"/>
</dbReference>
<dbReference type="Proteomes" id="UP000826709">
    <property type="component" value="Chromosome"/>
</dbReference>
<feature type="domain" description="2Fe-2S ferredoxin-type" evidence="5">
    <location>
        <begin position="1"/>
        <end position="80"/>
    </location>
</feature>
<dbReference type="InterPro" id="IPR050157">
    <property type="entry name" value="PSI_iron-sulfur_center"/>
</dbReference>
<keyword evidence="8" id="KW-1185">Reference proteome</keyword>
<dbReference type="PROSITE" id="PS51379">
    <property type="entry name" value="4FE4S_FER_2"/>
    <property type="match status" value="2"/>
</dbReference>
<dbReference type="InterPro" id="IPR036010">
    <property type="entry name" value="2Fe-2S_ferredoxin-like_sf"/>
</dbReference>
<dbReference type="InterPro" id="IPR000283">
    <property type="entry name" value="NADH_UbQ_OxRdtase_75kDa_su_CS"/>
</dbReference>
<keyword evidence="1" id="KW-0004">4Fe-4S</keyword>
<name>A0A8G1A159_9EURY</name>
<dbReference type="PANTHER" id="PTHR24960">
    <property type="entry name" value="PHOTOSYSTEM I IRON-SULFUR CENTER-RELATED"/>
    <property type="match status" value="1"/>
</dbReference>
<dbReference type="EMBL" id="CP037968">
    <property type="protein sequence ID" value="QYZ79519.1"/>
    <property type="molecule type" value="Genomic_DNA"/>
</dbReference>
<dbReference type="Pfam" id="PF13510">
    <property type="entry name" value="Fer2_4"/>
    <property type="match status" value="1"/>
</dbReference>
<dbReference type="Pfam" id="PF12838">
    <property type="entry name" value="Fer4_7"/>
    <property type="match status" value="1"/>
</dbReference>
<dbReference type="AlphaFoldDB" id="A0A8G1A159"/>
<dbReference type="InterPro" id="IPR001041">
    <property type="entry name" value="2Fe-2S_ferredoxin-type"/>
</dbReference>
<evidence type="ECO:0000259" key="6">
    <source>
        <dbReference type="PROSITE" id="PS51379"/>
    </source>
</evidence>
<dbReference type="GO" id="GO:0051539">
    <property type="term" value="F:4 iron, 4 sulfur cluster binding"/>
    <property type="evidence" value="ECO:0007669"/>
    <property type="project" value="UniProtKB-KW"/>
</dbReference>
<dbReference type="RefSeq" id="WP_220680827.1">
    <property type="nucleotide sequence ID" value="NZ_CP037968.1"/>
</dbReference>
<feature type="domain" description="4Fe-4S ferredoxin-type" evidence="6">
    <location>
        <begin position="156"/>
        <end position="186"/>
    </location>
</feature>
<feature type="domain" description="4Fe-4S ferredoxin-type" evidence="6">
    <location>
        <begin position="118"/>
        <end position="149"/>
    </location>
</feature>
<sequence>MVEVTIDGQKTEVEKGTTALEAARALGIEVPTLCYHEGLPPDGNCRLCQVDVTELGRSKLVISCMYPIKRSVEINTNTPAVREARAFVLKLLLTRSPHSPVLQQLAEEYGVEPLDERFAPGGEPDLCIRCGRCVRACADLGNCLGFVGRGWEKEVNTPFREPTADCRGCAACAEVCPTGAIRVVEDEEAGTRTIWGRTFDLVACEVCGDLFATREQIEAVEPGYEMKGLRLLCPRCRRIAEAREVGAGVGSREEKKKE</sequence>
<keyword evidence="4" id="KW-0411">Iron-sulfur</keyword>
<organism evidence="7 8">
    <name type="scientific">Methanofollis formosanus</name>
    <dbReference type="NCBI Taxonomy" id="299308"/>
    <lineage>
        <taxon>Archaea</taxon>
        <taxon>Methanobacteriati</taxon>
        <taxon>Methanobacteriota</taxon>
        <taxon>Stenosarchaea group</taxon>
        <taxon>Methanomicrobia</taxon>
        <taxon>Methanomicrobiales</taxon>
        <taxon>Methanomicrobiaceae</taxon>
        <taxon>Methanofollis</taxon>
    </lineage>
</organism>
<gene>
    <name evidence="7" type="ORF">E2N92_08795</name>
</gene>
<keyword evidence="2" id="KW-0479">Metal-binding</keyword>
<dbReference type="SUPFAM" id="SSF54292">
    <property type="entry name" value="2Fe-2S ferredoxin-like"/>
    <property type="match status" value="1"/>
</dbReference>
<dbReference type="PROSITE" id="PS00641">
    <property type="entry name" value="COMPLEX1_75K_1"/>
    <property type="match status" value="1"/>
</dbReference>
<keyword evidence="3" id="KW-0408">Iron</keyword>
<evidence type="ECO:0000313" key="7">
    <source>
        <dbReference type="EMBL" id="QYZ79519.1"/>
    </source>
</evidence>
<evidence type="ECO:0000256" key="1">
    <source>
        <dbReference type="ARBA" id="ARBA00022485"/>
    </source>
</evidence>
<protein>
    <submittedName>
        <fullName evidence="7">2Fe-2S iron-sulfur cluster binding domain-containing protein</fullName>
    </submittedName>
</protein>
<evidence type="ECO:0000313" key="8">
    <source>
        <dbReference type="Proteomes" id="UP000826709"/>
    </source>
</evidence>
<dbReference type="InterPro" id="IPR017900">
    <property type="entry name" value="4Fe4S_Fe_S_CS"/>
</dbReference>
<reference evidence="7" key="2">
    <citation type="submission" date="2019-03" db="EMBL/GenBank/DDBJ databases">
        <authorList>
            <person name="Chen S.-C."/>
            <person name="Wu S.-Y."/>
            <person name="Lai M.-C."/>
        </authorList>
    </citation>
    <scope>NUCLEOTIDE SEQUENCE</scope>
    <source>
        <strain evidence="7">ML15</strain>
    </source>
</reference>
<dbReference type="GO" id="GO:0042773">
    <property type="term" value="P:ATP synthesis coupled electron transport"/>
    <property type="evidence" value="ECO:0007669"/>
    <property type="project" value="InterPro"/>
</dbReference>
<accession>A0A8G1A159</accession>
<dbReference type="GO" id="GO:0016491">
    <property type="term" value="F:oxidoreductase activity"/>
    <property type="evidence" value="ECO:0007669"/>
    <property type="project" value="UniProtKB-ARBA"/>
</dbReference>
<dbReference type="GO" id="GO:0016020">
    <property type="term" value="C:membrane"/>
    <property type="evidence" value="ECO:0007669"/>
    <property type="project" value="InterPro"/>
</dbReference>
<dbReference type="PROSITE" id="PS51085">
    <property type="entry name" value="2FE2S_FER_2"/>
    <property type="match status" value="1"/>
</dbReference>
<dbReference type="Gene3D" id="3.30.70.20">
    <property type="match status" value="1"/>
</dbReference>
<dbReference type="SUPFAM" id="SSF54862">
    <property type="entry name" value="4Fe-4S ferredoxins"/>
    <property type="match status" value="1"/>
</dbReference>
<dbReference type="InterPro" id="IPR017896">
    <property type="entry name" value="4Fe4S_Fe-S-bd"/>
</dbReference>
<dbReference type="CDD" id="cd00207">
    <property type="entry name" value="fer2"/>
    <property type="match status" value="1"/>
</dbReference>
<dbReference type="PROSITE" id="PS00198">
    <property type="entry name" value="4FE4S_FER_1"/>
    <property type="match status" value="1"/>
</dbReference>
<dbReference type="Gene3D" id="3.10.20.740">
    <property type="match status" value="1"/>
</dbReference>
<dbReference type="PANTHER" id="PTHR24960:SF84">
    <property type="entry name" value="HYDROGENASE SUBUNIT"/>
    <property type="match status" value="1"/>
</dbReference>
<evidence type="ECO:0000259" key="5">
    <source>
        <dbReference type="PROSITE" id="PS51085"/>
    </source>
</evidence>
<evidence type="ECO:0000256" key="4">
    <source>
        <dbReference type="ARBA" id="ARBA00023014"/>
    </source>
</evidence>